<evidence type="ECO:0000313" key="13">
    <source>
        <dbReference type="EMBL" id="KAF6160707.1"/>
    </source>
</evidence>
<comment type="pathway">
    <text evidence="3">Glycerolipid metabolism; triacylglycerol biosynthesis.</text>
</comment>
<keyword evidence="14" id="KW-1185">Reference proteome</keyword>
<evidence type="ECO:0000259" key="12">
    <source>
        <dbReference type="Pfam" id="PF06974"/>
    </source>
</evidence>
<dbReference type="GO" id="GO:0004144">
    <property type="term" value="F:diacylglycerol O-acyltransferase activity"/>
    <property type="evidence" value="ECO:0007669"/>
    <property type="project" value="UniProtKB-EC"/>
</dbReference>
<dbReference type="GO" id="GO:0019432">
    <property type="term" value="P:triglyceride biosynthetic process"/>
    <property type="evidence" value="ECO:0007669"/>
    <property type="project" value="UniProtKB-UniPathway"/>
</dbReference>
<evidence type="ECO:0000256" key="4">
    <source>
        <dbReference type="ARBA" id="ARBA00005189"/>
    </source>
</evidence>
<evidence type="ECO:0000256" key="7">
    <source>
        <dbReference type="ARBA" id="ARBA00023315"/>
    </source>
</evidence>
<dbReference type="Pfam" id="PF03007">
    <property type="entry name" value="WS_DGAT_cat"/>
    <property type="match status" value="1"/>
</dbReference>
<dbReference type="PANTHER" id="PTHR31650">
    <property type="entry name" value="O-ACYLTRANSFERASE (WSD1-LIKE) FAMILY PROTEIN"/>
    <property type="match status" value="1"/>
</dbReference>
<evidence type="ECO:0008006" key="15">
    <source>
        <dbReference type="Google" id="ProtNLM"/>
    </source>
</evidence>
<dbReference type="InterPro" id="IPR009721">
    <property type="entry name" value="O-acyltransferase_WSD1_C"/>
</dbReference>
<comment type="caution">
    <text evidence="13">The sequence shown here is derived from an EMBL/GenBank/DDBJ whole genome shotgun (WGS) entry which is preliminary data.</text>
</comment>
<sequence>MASNYEKLGVEGEKQEELLPPLSPISQCLNSSTIPLTILAVFEFEVPVQESHCLEFLEYHFVPCTPRFSSVIDTDSKGVERWRKIEQVIYQDHLIVPTFPEELSATEYDELCKQYMSKIGTEKFLGTRPLWELHLIKYPTLSGASTMVLKLSHAIGDGYSYISVLFSAFHRADNPSVPLTFPPLSFGSKGGKPKLWSLVSKLKETLFDVYWSYKMLMFEDPRSAVRSGTRQLGSKPFNIASITIPLEQVKEVKSKVGGTVNDVVTGLISYVIHLYMVRMGKVSSDGDMTLLVMVNMRALKGYKSIEDMMKASSWGNYSRFLHIPIPRNGRGGEEADPIEFVLKSKEIMEKKKRSLVIYLIDPLLNTIRTIKGQKGLAGFIRSNFYNSSAMITSLIGPKEKLAMVNQPIGSFYFLVTRVPQSLTFTVATTMGDLKLVVTMEKGFIDSEVFTSCMNEAFKNIYKAACGKNMEK</sequence>
<evidence type="ECO:0000256" key="10">
    <source>
        <dbReference type="ARBA" id="ARBA00048109"/>
    </source>
</evidence>
<dbReference type="InterPro" id="IPR045034">
    <property type="entry name" value="O-acyltransferase_WSD1-like"/>
</dbReference>
<feature type="domain" description="O-acyltransferase WSD1 C-terminal" evidence="12">
    <location>
        <begin position="314"/>
        <end position="460"/>
    </location>
</feature>
<dbReference type="EMBL" id="JACGCM010001161">
    <property type="protein sequence ID" value="KAF6160707.1"/>
    <property type="molecule type" value="Genomic_DNA"/>
</dbReference>
<comment type="pathway">
    <text evidence="4">Lipid metabolism.</text>
</comment>
<accession>A0A7J7N0S4</accession>
<feature type="domain" description="O-acyltransferase WSD1-like N-terminal" evidence="11">
    <location>
        <begin position="119"/>
        <end position="264"/>
    </location>
</feature>
<dbReference type="GO" id="GO:0005789">
    <property type="term" value="C:endoplasmic reticulum membrane"/>
    <property type="evidence" value="ECO:0007669"/>
    <property type="project" value="UniProtKB-SubCell"/>
</dbReference>
<evidence type="ECO:0000259" key="11">
    <source>
        <dbReference type="Pfam" id="PF03007"/>
    </source>
</evidence>
<dbReference type="Pfam" id="PF06974">
    <property type="entry name" value="WS_DGAT_C"/>
    <property type="match status" value="1"/>
</dbReference>
<comment type="subcellular location">
    <subcellularLocation>
        <location evidence="1">Cell membrane</location>
        <topology evidence="1">Single-pass membrane protein</topology>
    </subcellularLocation>
    <subcellularLocation>
        <location evidence="2">Endoplasmic reticulum membrane</location>
    </subcellularLocation>
</comment>
<evidence type="ECO:0000256" key="5">
    <source>
        <dbReference type="ARBA" id="ARBA00022679"/>
    </source>
</evidence>
<comment type="catalytic activity">
    <reaction evidence="9">
        <text>a long chain fatty alcohol + a fatty acyl-CoA = a long-chain alcohol wax ester + CoA</text>
        <dbReference type="Rhea" id="RHEA:38443"/>
        <dbReference type="ChEBI" id="CHEBI:17135"/>
        <dbReference type="ChEBI" id="CHEBI:57287"/>
        <dbReference type="ChEBI" id="CHEBI:77636"/>
        <dbReference type="ChEBI" id="CHEBI:235323"/>
        <dbReference type="EC" id="2.3.1.75"/>
    </reaction>
</comment>
<evidence type="ECO:0000256" key="2">
    <source>
        <dbReference type="ARBA" id="ARBA00004586"/>
    </source>
</evidence>
<gene>
    <name evidence="13" type="ORF">GIB67_019647</name>
</gene>
<evidence type="ECO:0000256" key="1">
    <source>
        <dbReference type="ARBA" id="ARBA00004162"/>
    </source>
</evidence>
<reference evidence="13 14" key="1">
    <citation type="journal article" date="2020" name="IScience">
        <title>Genome Sequencing of the Endangered Kingdonia uniflora (Circaeasteraceae, Ranunculales) Reveals Potential Mechanisms of Evolutionary Specialization.</title>
        <authorList>
            <person name="Sun Y."/>
            <person name="Deng T."/>
            <person name="Zhang A."/>
            <person name="Moore M.J."/>
            <person name="Landis J.B."/>
            <person name="Lin N."/>
            <person name="Zhang H."/>
            <person name="Zhang X."/>
            <person name="Huang J."/>
            <person name="Zhang X."/>
            <person name="Sun H."/>
            <person name="Wang H."/>
        </authorList>
    </citation>
    <scope>NUCLEOTIDE SEQUENCE [LARGE SCALE GENOMIC DNA]</scope>
    <source>
        <strain evidence="13">TB1705</strain>
        <tissue evidence="13">Leaf</tissue>
    </source>
</reference>
<evidence type="ECO:0000256" key="3">
    <source>
        <dbReference type="ARBA" id="ARBA00004771"/>
    </source>
</evidence>
<dbReference type="GO" id="GO:0005886">
    <property type="term" value="C:plasma membrane"/>
    <property type="evidence" value="ECO:0007669"/>
    <property type="project" value="UniProtKB-SubCell"/>
</dbReference>
<organism evidence="13 14">
    <name type="scientific">Kingdonia uniflora</name>
    <dbReference type="NCBI Taxonomy" id="39325"/>
    <lineage>
        <taxon>Eukaryota</taxon>
        <taxon>Viridiplantae</taxon>
        <taxon>Streptophyta</taxon>
        <taxon>Embryophyta</taxon>
        <taxon>Tracheophyta</taxon>
        <taxon>Spermatophyta</taxon>
        <taxon>Magnoliopsida</taxon>
        <taxon>Ranunculales</taxon>
        <taxon>Circaeasteraceae</taxon>
        <taxon>Kingdonia</taxon>
    </lineage>
</organism>
<dbReference type="AlphaFoldDB" id="A0A7J7N0S4"/>
<name>A0A7J7N0S4_9MAGN</name>
<dbReference type="UniPathway" id="UPA00282"/>
<keyword evidence="5" id="KW-0808">Transferase</keyword>
<protein>
    <recommendedName>
        <fullName evidence="15">Diacylglycerol O-acyltransferase</fullName>
    </recommendedName>
</protein>
<dbReference type="GO" id="GO:0047196">
    <property type="term" value="F:long-chain-alcohol O-fatty-acyltransferase activity"/>
    <property type="evidence" value="ECO:0007669"/>
    <property type="project" value="UniProtKB-EC"/>
</dbReference>
<dbReference type="PANTHER" id="PTHR31650:SF34">
    <property type="entry name" value="O-ACYLTRANSFERASE WSD1-LIKE ISOFORM X1"/>
    <property type="match status" value="1"/>
</dbReference>
<evidence type="ECO:0000256" key="6">
    <source>
        <dbReference type="ARBA" id="ARBA00022824"/>
    </source>
</evidence>
<comment type="similarity">
    <text evidence="8">In the N-terminal section; belongs to the long-chain O-acyltransferase family.</text>
</comment>
<dbReference type="InterPro" id="IPR004255">
    <property type="entry name" value="O-acyltransferase_WSD1_N"/>
</dbReference>
<evidence type="ECO:0000256" key="8">
    <source>
        <dbReference type="ARBA" id="ARBA00024360"/>
    </source>
</evidence>
<evidence type="ECO:0000256" key="9">
    <source>
        <dbReference type="ARBA" id="ARBA00047604"/>
    </source>
</evidence>
<keyword evidence="7" id="KW-0012">Acyltransferase</keyword>
<evidence type="ECO:0000313" key="14">
    <source>
        <dbReference type="Proteomes" id="UP000541444"/>
    </source>
</evidence>
<dbReference type="Proteomes" id="UP000541444">
    <property type="component" value="Unassembled WGS sequence"/>
</dbReference>
<proteinExistence type="inferred from homology"/>
<comment type="catalytic activity">
    <reaction evidence="10">
        <text>an acyl-CoA + a 1,2-diacyl-sn-glycerol = a triacyl-sn-glycerol + CoA</text>
        <dbReference type="Rhea" id="RHEA:10868"/>
        <dbReference type="ChEBI" id="CHEBI:17815"/>
        <dbReference type="ChEBI" id="CHEBI:57287"/>
        <dbReference type="ChEBI" id="CHEBI:58342"/>
        <dbReference type="ChEBI" id="CHEBI:64615"/>
        <dbReference type="EC" id="2.3.1.20"/>
    </reaction>
</comment>
<keyword evidence="6" id="KW-0256">Endoplasmic reticulum</keyword>
<dbReference type="OrthoDB" id="619536at2759"/>